<sequence length="139" mass="15711">MSWTNWFFYAFPPFSLIQRVLVKLEKDNAEGVVIVPDWPTATWYPQLLRLLVRKPLLLPKGRTVLRLAHAQTPHPLHSKLQLMAVMLSGMQLKHKEFMDKLAASSVHHGGKGHTDSIPATCHGGKFSVLNGTVIHFMHL</sequence>
<evidence type="ECO:0000313" key="2">
    <source>
        <dbReference type="Proteomes" id="UP001374579"/>
    </source>
</evidence>
<dbReference type="Proteomes" id="UP001374579">
    <property type="component" value="Unassembled WGS sequence"/>
</dbReference>
<dbReference type="EMBL" id="JBAMIC010000001">
    <property type="protein sequence ID" value="KAK7114175.1"/>
    <property type="molecule type" value="Genomic_DNA"/>
</dbReference>
<protein>
    <submittedName>
        <fullName evidence="1">Uncharacterized protein</fullName>
    </submittedName>
</protein>
<accession>A0AAN9C4B2</accession>
<gene>
    <name evidence="1" type="ORF">V1264_000280</name>
</gene>
<dbReference type="AlphaFoldDB" id="A0AAN9C4B2"/>
<organism evidence="1 2">
    <name type="scientific">Littorina saxatilis</name>
    <dbReference type="NCBI Taxonomy" id="31220"/>
    <lineage>
        <taxon>Eukaryota</taxon>
        <taxon>Metazoa</taxon>
        <taxon>Spiralia</taxon>
        <taxon>Lophotrochozoa</taxon>
        <taxon>Mollusca</taxon>
        <taxon>Gastropoda</taxon>
        <taxon>Caenogastropoda</taxon>
        <taxon>Littorinimorpha</taxon>
        <taxon>Littorinoidea</taxon>
        <taxon>Littorinidae</taxon>
        <taxon>Littorina</taxon>
    </lineage>
</organism>
<comment type="caution">
    <text evidence="1">The sequence shown here is derived from an EMBL/GenBank/DDBJ whole genome shotgun (WGS) entry which is preliminary data.</text>
</comment>
<reference evidence="1 2" key="1">
    <citation type="submission" date="2024-02" db="EMBL/GenBank/DDBJ databases">
        <title>Chromosome-scale genome assembly of the rough periwinkle Littorina saxatilis.</title>
        <authorList>
            <person name="De Jode A."/>
            <person name="Faria R."/>
            <person name="Formenti G."/>
            <person name="Sims Y."/>
            <person name="Smith T.P."/>
            <person name="Tracey A."/>
            <person name="Wood J.M.D."/>
            <person name="Zagrodzka Z.B."/>
            <person name="Johannesson K."/>
            <person name="Butlin R.K."/>
            <person name="Leder E.H."/>
        </authorList>
    </citation>
    <scope>NUCLEOTIDE SEQUENCE [LARGE SCALE GENOMIC DNA]</scope>
    <source>
        <strain evidence="1">Snail1</strain>
        <tissue evidence="1">Muscle</tissue>
    </source>
</reference>
<proteinExistence type="predicted"/>
<name>A0AAN9C4B2_9CAEN</name>
<evidence type="ECO:0000313" key="1">
    <source>
        <dbReference type="EMBL" id="KAK7114175.1"/>
    </source>
</evidence>
<keyword evidence="2" id="KW-1185">Reference proteome</keyword>